<evidence type="ECO:0000313" key="2">
    <source>
        <dbReference type="EMBL" id="NKE67162.1"/>
    </source>
</evidence>
<comment type="caution">
    <text evidence="2">The sequence shown here is derived from an EMBL/GenBank/DDBJ whole genome shotgun (WGS) entry which is preliminary data.</text>
</comment>
<reference evidence="2 3" key="1">
    <citation type="journal article" date="2020" name="Nature">
        <title>Bacterial chemolithoautotrophy via manganese oxidation.</title>
        <authorList>
            <person name="Yu H."/>
            <person name="Leadbetter J.R."/>
        </authorList>
    </citation>
    <scope>NUCLEOTIDE SEQUENCE [LARGE SCALE GENOMIC DNA]</scope>
    <source>
        <strain evidence="2 3">RBP-1</strain>
    </source>
</reference>
<organism evidence="2 3">
    <name type="scientific">Ramlibacter lithotrophicus</name>
    <dbReference type="NCBI Taxonomy" id="2606681"/>
    <lineage>
        <taxon>Bacteria</taxon>
        <taxon>Pseudomonadati</taxon>
        <taxon>Pseudomonadota</taxon>
        <taxon>Betaproteobacteria</taxon>
        <taxon>Burkholderiales</taxon>
        <taxon>Comamonadaceae</taxon>
        <taxon>Ramlibacter</taxon>
    </lineage>
</organism>
<feature type="transmembrane region" description="Helical" evidence="1">
    <location>
        <begin position="20"/>
        <end position="41"/>
    </location>
</feature>
<protein>
    <submittedName>
        <fullName evidence="2">Uncharacterized protein</fullName>
    </submittedName>
</protein>
<sequence length="113" mass="12538">MHHETAAHAATSESRARDKLALTQACSALWVATLSLMTAFMQTAAPVHRHLIARKIARNLALLRAEEAVFSAECRMIFDNLAQRWSAKADQLAPEQERPREQAGLRAAIAKLH</sequence>
<accession>A0A7X6DHB2</accession>
<keyword evidence="1" id="KW-1133">Transmembrane helix</keyword>
<keyword evidence="1" id="KW-0812">Transmembrane</keyword>
<gene>
    <name evidence="2" type="ORF">RAMLITH_15160</name>
</gene>
<dbReference type="EMBL" id="VTOX01000005">
    <property type="protein sequence ID" value="NKE67162.1"/>
    <property type="molecule type" value="Genomic_DNA"/>
</dbReference>
<dbReference type="Proteomes" id="UP000521868">
    <property type="component" value="Unassembled WGS sequence"/>
</dbReference>
<name>A0A7X6DHB2_9BURK</name>
<dbReference type="AlphaFoldDB" id="A0A7X6DHB2"/>
<keyword evidence="1" id="KW-0472">Membrane</keyword>
<evidence type="ECO:0000313" key="3">
    <source>
        <dbReference type="Proteomes" id="UP000521868"/>
    </source>
</evidence>
<keyword evidence="3" id="KW-1185">Reference proteome</keyword>
<evidence type="ECO:0000256" key="1">
    <source>
        <dbReference type="SAM" id="Phobius"/>
    </source>
</evidence>
<dbReference type="RefSeq" id="WP_168108290.1">
    <property type="nucleotide sequence ID" value="NZ_VTOX01000005.1"/>
</dbReference>
<proteinExistence type="predicted"/>